<gene>
    <name evidence="2" type="ORF">COX77_02885</name>
</gene>
<sequence>MSKQHPDQRVGVFVDIGNMYHSAKNLYNAKLNFGRLLTDLVNDRQLVRAMAYIIISQSSDEANFFDALTKQGYELKSKDLQIFPGGQKKGDWDVGLAVDAITIAKHLDVVILVTGDGDFIPLVNYLRHTEGCKVEVAAFEKSCSAKLVEVADDFINLSTNGKKYLIKR</sequence>
<reference evidence="3" key="1">
    <citation type="submission" date="2017-09" db="EMBL/GenBank/DDBJ databases">
        <title>Depth-based differentiation of microbial function through sediment-hosted aquifers and enrichment of novel symbionts in the deep terrestrial subsurface.</title>
        <authorList>
            <person name="Probst A.J."/>
            <person name="Ladd B."/>
            <person name="Jarett J.K."/>
            <person name="Geller-Mcgrath D.E."/>
            <person name="Sieber C.M.K."/>
            <person name="Emerson J.B."/>
            <person name="Anantharaman K."/>
            <person name="Thomas B.C."/>
            <person name="Malmstrom R."/>
            <person name="Stieglmeier M."/>
            <person name="Klingl A."/>
            <person name="Woyke T."/>
            <person name="Ryan C.M."/>
            <person name="Banfield J.F."/>
        </authorList>
    </citation>
    <scope>NUCLEOTIDE SEQUENCE [LARGE SCALE GENOMIC DNA]</scope>
</reference>
<dbReference type="PANTHER" id="PTHR35458">
    <property type="entry name" value="SLR0755 PROTEIN"/>
    <property type="match status" value="1"/>
</dbReference>
<evidence type="ECO:0000259" key="1">
    <source>
        <dbReference type="Pfam" id="PF01936"/>
    </source>
</evidence>
<dbReference type="Pfam" id="PF01936">
    <property type="entry name" value="NYN"/>
    <property type="match status" value="1"/>
</dbReference>
<dbReference type="EMBL" id="PFPO01000053">
    <property type="protein sequence ID" value="PIZ98980.1"/>
    <property type="molecule type" value="Genomic_DNA"/>
</dbReference>
<dbReference type="Gene3D" id="3.40.50.1010">
    <property type="entry name" value="5'-nuclease"/>
    <property type="match status" value="1"/>
</dbReference>
<dbReference type="GO" id="GO:0004540">
    <property type="term" value="F:RNA nuclease activity"/>
    <property type="evidence" value="ECO:0007669"/>
    <property type="project" value="InterPro"/>
</dbReference>
<evidence type="ECO:0000313" key="2">
    <source>
        <dbReference type="EMBL" id="PIZ98980.1"/>
    </source>
</evidence>
<comment type="caution">
    <text evidence="2">The sequence shown here is derived from an EMBL/GenBank/DDBJ whole genome shotgun (WGS) entry which is preliminary data.</text>
</comment>
<organism evidence="2 3">
    <name type="scientific">Candidatus Komeilibacteria bacterium CG_4_10_14_0_2_um_filter_37_10</name>
    <dbReference type="NCBI Taxonomy" id="1974470"/>
    <lineage>
        <taxon>Bacteria</taxon>
        <taxon>Candidatus Komeiliibacteriota</taxon>
    </lineage>
</organism>
<dbReference type="InterPro" id="IPR021139">
    <property type="entry name" value="NYN"/>
</dbReference>
<evidence type="ECO:0000313" key="3">
    <source>
        <dbReference type="Proteomes" id="UP000230405"/>
    </source>
</evidence>
<protein>
    <recommendedName>
        <fullName evidence="1">NYN domain-containing protein</fullName>
    </recommendedName>
</protein>
<proteinExistence type="predicted"/>
<dbReference type="PANTHER" id="PTHR35458:SF8">
    <property type="entry name" value="SLR0650 PROTEIN"/>
    <property type="match status" value="1"/>
</dbReference>
<dbReference type="Proteomes" id="UP000230405">
    <property type="component" value="Unassembled WGS sequence"/>
</dbReference>
<feature type="domain" description="NYN" evidence="1">
    <location>
        <begin position="9"/>
        <end position="157"/>
    </location>
</feature>
<name>A0A2M7VEN5_9BACT</name>
<dbReference type="AlphaFoldDB" id="A0A2M7VEN5"/>
<dbReference type="CDD" id="cd10911">
    <property type="entry name" value="PIN_LabA"/>
    <property type="match status" value="1"/>
</dbReference>
<dbReference type="InterPro" id="IPR047140">
    <property type="entry name" value="LabA"/>
</dbReference>
<accession>A0A2M7VEN5</accession>